<protein>
    <submittedName>
        <fullName evidence="1">Uncharacterized protein</fullName>
    </submittedName>
</protein>
<organism evidence="1 2">
    <name type="scientific">Stylonychia lemnae</name>
    <name type="common">Ciliate</name>
    <dbReference type="NCBI Taxonomy" id="5949"/>
    <lineage>
        <taxon>Eukaryota</taxon>
        <taxon>Sar</taxon>
        <taxon>Alveolata</taxon>
        <taxon>Ciliophora</taxon>
        <taxon>Intramacronucleata</taxon>
        <taxon>Spirotrichea</taxon>
        <taxon>Stichotrichia</taxon>
        <taxon>Sporadotrichida</taxon>
        <taxon>Oxytrichidae</taxon>
        <taxon>Stylonychinae</taxon>
        <taxon>Stylonychia</taxon>
    </lineage>
</organism>
<dbReference type="AlphaFoldDB" id="A0A078AAR8"/>
<proteinExistence type="predicted"/>
<name>A0A078AAR8_STYLE</name>
<accession>A0A078AAR8</accession>
<dbReference type="EMBL" id="CCKQ01007881">
    <property type="protein sequence ID" value="CDW79309.1"/>
    <property type="molecule type" value="Genomic_DNA"/>
</dbReference>
<dbReference type="InParanoid" id="A0A078AAR8"/>
<gene>
    <name evidence="1" type="primary">Contig16375.g17440</name>
    <name evidence="1" type="ORF">STYLEM_8295</name>
</gene>
<keyword evidence="2" id="KW-1185">Reference proteome</keyword>
<dbReference type="Proteomes" id="UP000039865">
    <property type="component" value="Unassembled WGS sequence"/>
</dbReference>
<reference evidence="1 2" key="1">
    <citation type="submission" date="2014-06" db="EMBL/GenBank/DDBJ databases">
        <authorList>
            <person name="Swart Estienne"/>
        </authorList>
    </citation>
    <scope>NUCLEOTIDE SEQUENCE [LARGE SCALE GENOMIC DNA]</scope>
    <source>
        <strain evidence="1 2">130c</strain>
    </source>
</reference>
<sequence length="238" mass="26479">MTVIITIATTVYSQNVNLGSLSYNNNCFACVYNGHRYCMTTGFCASQSISYKCADNATYNSTTGCPIKNYCNGTGQHGVIWLHDLNQTNQTNSTSNNSSISPYNPYLYTKLNGSVTVNIPYNESCFLAIINQDRKNQTWRIRGANVSTEALTFRFPESTTRETNLTNFTITPYDNVKLLYLGTVINGIKTPPKVTLSWENPPDPPKVIQVDTSAQSNLRLSFGILFCISLLMHSLSMI</sequence>
<evidence type="ECO:0000313" key="1">
    <source>
        <dbReference type="EMBL" id="CDW79309.1"/>
    </source>
</evidence>
<evidence type="ECO:0000313" key="2">
    <source>
        <dbReference type="Proteomes" id="UP000039865"/>
    </source>
</evidence>